<dbReference type="PANTHER" id="PTHR47383:SF3">
    <property type="entry name" value="WAT1-RELATED PROTEIN"/>
    <property type="match status" value="1"/>
</dbReference>
<name>B9FID6_ORYSJ</name>
<evidence type="ECO:0000256" key="1">
    <source>
        <dbReference type="SAM" id="Coils"/>
    </source>
</evidence>
<dbReference type="PANTHER" id="PTHR47383">
    <property type="entry name" value="OS03G0659800 PROTEIN"/>
    <property type="match status" value="1"/>
</dbReference>
<dbReference type="EMBL" id="CM000142">
    <property type="protein sequence ID" value="EEE63685.1"/>
    <property type="molecule type" value="Genomic_DNA"/>
</dbReference>
<keyword evidence="1" id="KW-0175">Coiled coil</keyword>
<evidence type="ECO:0000259" key="3">
    <source>
        <dbReference type="Pfam" id="PF25972"/>
    </source>
</evidence>
<dbReference type="InterPro" id="IPR058936">
    <property type="entry name" value="At4g15545-like"/>
</dbReference>
<reference evidence="4" key="1">
    <citation type="journal article" date="2005" name="PLoS Biol.">
        <title>The genomes of Oryza sativa: a history of duplications.</title>
        <authorList>
            <person name="Yu J."/>
            <person name="Wang J."/>
            <person name="Lin W."/>
            <person name="Li S."/>
            <person name="Li H."/>
            <person name="Zhou J."/>
            <person name="Ni P."/>
            <person name="Dong W."/>
            <person name="Hu S."/>
            <person name="Zeng C."/>
            <person name="Zhang J."/>
            <person name="Zhang Y."/>
            <person name="Li R."/>
            <person name="Xu Z."/>
            <person name="Li S."/>
            <person name="Li X."/>
            <person name="Zheng H."/>
            <person name="Cong L."/>
            <person name="Lin L."/>
            <person name="Yin J."/>
            <person name="Geng J."/>
            <person name="Li G."/>
            <person name="Shi J."/>
            <person name="Liu J."/>
            <person name="Lv H."/>
            <person name="Li J."/>
            <person name="Wang J."/>
            <person name="Deng Y."/>
            <person name="Ran L."/>
            <person name="Shi X."/>
            <person name="Wang X."/>
            <person name="Wu Q."/>
            <person name="Li C."/>
            <person name="Ren X."/>
            <person name="Wang J."/>
            <person name="Wang X."/>
            <person name="Li D."/>
            <person name="Liu D."/>
            <person name="Zhang X."/>
            <person name="Ji Z."/>
            <person name="Zhao W."/>
            <person name="Sun Y."/>
            <person name="Zhang Z."/>
            <person name="Bao J."/>
            <person name="Han Y."/>
            <person name="Dong L."/>
            <person name="Ji J."/>
            <person name="Chen P."/>
            <person name="Wu S."/>
            <person name="Liu J."/>
            <person name="Xiao Y."/>
            <person name="Bu D."/>
            <person name="Tan J."/>
            <person name="Yang L."/>
            <person name="Ye C."/>
            <person name="Zhang J."/>
            <person name="Xu J."/>
            <person name="Zhou Y."/>
            <person name="Yu Y."/>
            <person name="Zhang B."/>
            <person name="Zhuang S."/>
            <person name="Wei H."/>
            <person name="Liu B."/>
            <person name="Lei M."/>
            <person name="Yu H."/>
            <person name="Li Y."/>
            <person name="Xu H."/>
            <person name="Wei S."/>
            <person name="He X."/>
            <person name="Fang L."/>
            <person name="Zhang Z."/>
            <person name="Zhang Y."/>
            <person name="Huang X."/>
            <person name="Su Z."/>
            <person name="Tong W."/>
            <person name="Li J."/>
            <person name="Tong Z."/>
            <person name="Li S."/>
            <person name="Ye J."/>
            <person name="Wang L."/>
            <person name="Fang L."/>
            <person name="Lei T."/>
            <person name="Chen C."/>
            <person name="Chen H."/>
            <person name="Xu Z."/>
            <person name="Li H."/>
            <person name="Huang H."/>
            <person name="Zhang F."/>
            <person name="Xu H."/>
            <person name="Li N."/>
            <person name="Zhao C."/>
            <person name="Li S."/>
            <person name="Dong L."/>
            <person name="Huang Y."/>
            <person name="Li L."/>
            <person name="Xi Y."/>
            <person name="Qi Q."/>
            <person name="Li W."/>
            <person name="Zhang B."/>
            <person name="Hu W."/>
            <person name="Zhang Y."/>
            <person name="Tian X."/>
            <person name="Jiao Y."/>
            <person name="Liang X."/>
            <person name="Jin J."/>
            <person name="Gao L."/>
            <person name="Zheng W."/>
            <person name="Hao B."/>
            <person name="Liu S."/>
            <person name="Wang W."/>
            <person name="Yuan L."/>
            <person name="Cao M."/>
            <person name="McDermott J."/>
            <person name="Samudrala R."/>
            <person name="Wang J."/>
            <person name="Wong G.K."/>
            <person name="Yang H."/>
        </authorList>
    </citation>
    <scope>NUCLEOTIDE SEQUENCE [LARGE SCALE GENOMIC DNA]</scope>
</reference>
<proteinExistence type="predicted"/>
<dbReference type="Proteomes" id="UP000007752">
    <property type="component" value="Chromosome 5"/>
</dbReference>
<feature type="compositionally biased region" description="Basic and acidic residues" evidence="2">
    <location>
        <begin position="334"/>
        <end position="344"/>
    </location>
</feature>
<feature type="region of interest" description="Disordered" evidence="2">
    <location>
        <begin position="318"/>
        <end position="378"/>
    </location>
</feature>
<dbReference type="Pfam" id="PF25972">
    <property type="entry name" value="At4g15545_C"/>
    <property type="match status" value="1"/>
</dbReference>
<dbReference type="AlphaFoldDB" id="B9FID6"/>
<feature type="compositionally biased region" description="Basic and acidic residues" evidence="2">
    <location>
        <begin position="21"/>
        <end position="32"/>
    </location>
</feature>
<feature type="domain" description="At4g15545-like C-terminal" evidence="3">
    <location>
        <begin position="417"/>
        <end position="482"/>
    </location>
</feature>
<protein>
    <recommendedName>
        <fullName evidence="3">At4g15545-like C-terminal domain-containing protein</fullName>
    </recommendedName>
</protein>
<dbReference type="SUPFAM" id="SSF57997">
    <property type="entry name" value="Tropomyosin"/>
    <property type="match status" value="1"/>
</dbReference>
<gene>
    <name evidence="4" type="ORF">OsJ_18503</name>
</gene>
<evidence type="ECO:0000313" key="4">
    <source>
        <dbReference type="EMBL" id="EEE63685.1"/>
    </source>
</evidence>
<feature type="compositionally biased region" description="Basic and acidic residues" evidence="2">
    <location>
        <begin position="106"/>
        <end position="124"/>
    </location>
</feature>
<reference evidence="4" key="2">
    <citation type="submission" date="2008-12" db="EMBL/GenBank/DDBJ databases">
        <title>Improved gene annotation of the rice (Oryza sativa) genomes.</title>
        <authorList>
            <person name="Wang J."/>
            <person name="Li R."/>
            <person name="Fan W."/>
            <person name="Huang Q."/>
            <person name="Zhang J."/>
            <person name="Zhou Y."/>
            <person name="Hu Y."/>
            <person name="Zi S."/>
            <person name="Li J."/>
            <person name="Ni P."/>
            <person name="Zheng H."/>
            <person name="Zhang Y."/>
            <person name="Zhao M."/>
            <person name="Hao Q."/>
            <person name="McDermott J."/>
            <person name="Samudrala R."/>
            <person name="Kristiansen K."/>
            <person name="Wong G.K.-S."/>
        </authorList>
    </citation>
    <scope>NUCLEOTIDE SEQUENCE</scope>
</reference>
<feature type="compositionally biased region" description="Acidic residues" evidence="2">
    <location>
        <begin position="131"/>
        <end position="140"/>
    </location>
</feature>
<evidence type="ECO:0000256" key="2">
    <source>
        <dbReference type="SAM" id="MobiDB-lite"/>
    </source>
</evidence>
<accession>B9FID6</accession>
<dbReference type="InterPro" id="IPR058935">
    <property type="entry name" value="At4g15545-like_C"/>
</dbReference>
<sequence>MLLPVGALHNPSFLACSVSPARKDGASRRPDPHTYASAAALRGAIKPSHTPRRLDARPHPGGTRTGPHPLPRARAAQHSACAESDEGGSPPHLTTTQNRANPPVADSDKPEERQEDSRRGERARAAMMEGEVVEEDEEEEVTAAPAPAAMVAAAEFGLTAEVMAVLPEDPFEQLDVARKITSIALASRLGRLEAEGARLRAQLAERDAAAEDLSERVEQLDAALAVATGRLRRAEEEKEALQRDNSLLSNTVRRLNRDVAKLEVFKKTLMQSLQEDEDPANTTLRQGSAKLQISPLQHLLESNLDSLFLSDEDSAFPVSKSSQLSETASSVSEESSHVEPDVPRPPRPHVFLPSYNSTPRVTPPDSPPRSFASISPPRRHSISITSRNLFDDRSSAYSGHSSVTSPFDAGSHTGRTRVDGKEFFRQVRNRLSYEQFSAFLANVKELNSHKQTREDTLRKADEIFGPDNKDLYTIFEGLITRNIH</sequence>
<organism evidence="4">
    <name type="scientific">Oryza sativa subsp. japonica</name>
    <name type="common">Rice</name>
    <dbReference type="NCBI Taxonomy" id="39947"/>
    <lineage>
        <taxon>Eukaryota</taxon>
        <taxon>Viridiplantae</taxon>
        <taxon>Streptophyta</taxon>
        <taxon>Embryophyta</taxon>
        <taxon>Tracheophyta</taxon>
        <taxon>Spermatophyta</taxon>
        <taxon>Magnoliopsida</taxon>
        <taxon>Liliopsida</taxon>
        <taxon>Poales</taxon>
        <taxon>Poaceae</taxon>
        <taxon>BOP clade</taxon>
        <taxon>Oryzoideae</taxon>
        <taxon>Oryzeae</taxon>
        <taxon>Oryzinae</taxon>
        <taxon>Oryza</taxon>
        <taxon>Oryza sativa</taxon>
    </lineage>
</organism>
<feature type="region of interest" description="Disordered" evidence="2">
    <location>
        <begin position="1"/>
        <end position="140"/>
    </location>
</feature>
<feature type="coiled-coil region" evidence="1">
    <location>
        <begin position="203"/>
        <end position="258"/>
    </location>
</feature>